<name>A0A931YDU2_9BACT</name>
<proteinExistence type="predicted"/>
<accession>A0A931YDU2</accession>
<organism evidence="1 2">
    <name type="scientific">Candidatus Sungiibacteriota bacterium</name>
    <dbReference type="NCBI Taxonomy" id="2750080"/>
    <lineage>
        <taxon>Bacteria</taxon>
        <taxon>Candidatus Sungiibacteriota</taxon>
    </lineage>
</organism>
<feature type="non-terminal residue" evidence="1">
    <location>
        <position position="160"/>
    </location>
</feature>
<evidence type="ECO:0000313" key="1">
    <source>
        <dbReference type="EMBL" id="MBI2466093.1"/>
    </source>
</evidence>
<dbReference type="Proteomes" id="UP000709672">
    <property type="component" value="Unassembled WGS sequence"/>
</dbReference>
<sequence>MIYNKMTTQLTPDQLARLSEIPDPTTRQRFTAFYQLPQDLQTLMFSEQTSGSVWQIAKEKYNLADKDVSVVARIIGLIFLGELPIKNFIVELKNMLGVDTIKAQQIAQDINVAIFQPVRESLMRVHGIERGPTPNRTQIHTEINTTQQRREEVLNKIRPP</sequence>
<evidence type="ECO:0000313" key="2">
    <source>
        <dbReference type="Proteomes" id="UP000709672"/>
    </source>
</evidence>
<dbReference type="EMBL" id="JACPHQ010000034">
    <property type="protein sequence ID" value="MBI2466093.1"/>
    <property type="molecule type" value="Genomic_DNA"/>
</dbReference>
<reference evidence="1" key="1">
    <citation type="submission" date="2020-07" db="EMBL/GenBank/DDBJ databases">
        <title>Huge and variable diversity of episymbiotic CPR bacteria and DPANN archaea in groundwater ecosystems.</title>
        <authorList>
            <person name="He C.Y."/>
            <person name="Keren R."/>
            <person name="Whittaker M."/>
            <person name="Farag I.F."/>
            <person name="Doudna J."/>
            <person name="Cate J.H.D."/>
            <person name="Banfield J.F."/>
        </authorList>
    </citation>
    <scope>NUCLEOTIDE SEQUENCE</scope>
    <source>
        <strain evidence="1">NC_groundwater_418_Ag_B-0.1um_45_10</strain>
    </source>
</reference>
<dbReference type="AlphaFoldDB" id="A0A931YDU2"/>
<comment type="caution">
    <text evidence="1">The sequence shown here is derived from an EMBL/GenBank/DDBJ whole genome shotgun (WGS) entry which is preliminary data.</text>
</comment>
<gene>
    <name evidence="1" type="ORF">HYV66_02615</name>
</gene>
<protein>
    <submittedName>
        <fullName evidence="1">Uncharacterized protein</fullName>
    </submittedName>
</protein>